<sequence length="383" mass="38976">MLSLRRTAPLVAVLAVLAAALVPVAAGSAAAPAGRRPSGPVGRTAAMPSTDSRLLAGRRIVYSYPGPTPPPAVLQAIREGRAAGVILFGENATSPDQLADAVGRLRQAAAESPVPEPLLLMTDQEGGKVRRLPGAPELSARATAASPDPVAEASRSGAGAGRNLADAGLNVNLAPVVDVYDTPGNFIDHHERSYGQDPFVVGELGSAFLAAQQGLGVAATAKHFPGLGSAARDENTDERPVTLPVPLADLRARGEEPYRAAIAAGVRLVMASWAVYPALDPERPAGLSPTVVQGELRSRLGFRGVTVTDALEAGALAPYGDTGTRAVAAADAGMDLLLCSARDPQQAEDAAAAVAAALDSGRLDRAAFDAALARITALRASLG</sequence>
<keyword evidence="2" id="KW-0378">Hydrolase</keyword>
<proteinExistence type="inferred from homology"/>
<feature type="region of interest" description="Disordered" evidence="4">
    <location>
        <begin position="29"/>
        <end position="49"/>
    </location>
</feature>
<feature type="signal peptide" evidence="5">
    <location>
        <begin position="1"/>
        <end position="25"/>
    </location>
</feature>
<reference evidence="7 8" key="1">
    <citation type="submission" date="2019-09" db="EMBL/GenBank/DDBJ databases">
        <title>Genome Sequences of Streptomyces kaniharaensis ATCC 21070.</title>
        <authorList>
            <person name="Zhu W."/>
            <person name="De Crecy-Lagard V."/>
            <person name="Richards N.G."/>
        </authorList>
    </citation>
    <scope>NUCLEOTIDE SEQUENCE [LARGE SCALE GENOMIC DNA]</scope>
    <source>
        <strain evidence="7 8">SF-557</strain>
    </source>
</reference>
<protein>
    <submittedName>
        <fullName evidence="7">Beta-N-acetylhexosaminidase</fullName>
    </submittedName>
</protein>
<feature type="domain" description="Glycoside hydrolase family 3 N-terminal" evidence="6">
    <location>
        <begin position="76"/>
        <end position="377"/>
    </location>
</feature>
<evidence type="ECO:0000256" key="1">
    <source>
        <dbReference type="ARBA" id="ARBA00005336"/>
    </source>
</evidence>
<gene>
    <name evidence="7" type="ORF">F7Q99_37520</name>
</gene>
<dbReference type="EMBL" id="WBOF01000006">
    <property type="protein sequence ID" value="MQS17739.1"/>
    <property type="molecule type" value="Genomic_DNA"/>
</dbReference>
<organism evidence="7 8">
    <name type="scientific">Streptomyces kaniharaensis</name>
    <dbReference type="NCBI Taxonomy" id="212423"/>
    <lineage>
        <taxon>Bacteria</taxon>
        <taxon>Bacillati</taxon>
        <taxon>Actinomycetota</taxon>
        <taxon>Actinomycetes</taxon>
        <taxon>Kitasatosporales</taxon>
        <taxon>Streptomycetaceae</taxon>
        <taxon>Streptomyces</taxon>
    </lineage>
</organism>
<dbReference type="InterPro" id="IPR036962">
    <property type="entry name" value="Glyco_hydro_3_N_sf"/>
</dbReference>
<name>A0A6N7L4E7_9ACTN</name>
<keyword evidence="3" id="KW-0326">Glycosidase</keyword>
<dbReference type="OrthoDB" id="9805821at2"/>
<accession>A0A6N7L4E7</accession>
<dbReference type="Pfam" id="PF00933">
    <property type="entry name" value="Glyco_hydro_3"/>
    <property type="match status" value="1"/>
</dbReference>
<evidence type="ECO:0000256" key="3">
    <source>
        <dbReference type="ARBA" id="ARBA00023295"/>
    </source>
</evidence>
<evidence type="ECO:0000256" key="5">
    <source>
        <dbReference type="SAM" id="SignalP"/>
    </source>
</evidence>
<evidence type="ECO:0000256" key="2">
    <source>
        <dbReference type="ARBA" id="ARBA00022801"/>
    </source>
</evidence>
<comment type="similarity">
    <text evidence="1">Belongs to the glycosyl hydrolase 3 family.</text>
</comment>
<dbReference type="AlphaFoldDB" id="A0A6N7L4E7"/>
<dbReference type="InterPro" id="IPR050226">
    <property type="entry name" value="NagZ_Beta-hexosaminidase"/>
</dbReference>
<evidence type="ECO:0000313" key="7">
    <source>
        <dbReference type="EMBL" id="MQS17739.1"/>
    </source>
</evidence>
<evidence type="ECO:0000256" key="4">
    <source>
        <dbReference type="SAM" id="MobiDB-lite"/>
    </source>
</evidence>
<dbReference type="Proteomes" id="UP000450000">
    <property type="component" value="Unassembled WGS sequence"/>
</dbReference>
<dbReference type="PANTHER" id="PTHR30480:SF14">
    <property type="entry name" value="HYDROLASE, PUTATIVE (AFU_ORTHOLOGUE AFUA_4G13770)-RELATED"/>
    <property type="match status" value="1"/>
</dbReference>
<dbReference type="Gene3D" id="3.20.20.300">
    <property type="entry name" value="Glycoside hydrolase, family 3, N-terminal domain"/>
    <property type="match status" value="1"/>
</dbReference>
<dbReference type="PANTHER" id="PTHR30480">
    <property type="entry name" value="BETA-HEXOSAMINIDASE-RELATED"/>
    <property type="match status" value="1"/>
</dbReference>
<evidence type="ECO:0000259" key="6">
    <source>
        <dbReference type="Pfam" id="PF00933"/>
    </source>
</evidence>
<dbReference type="GO" id="GO:0009254">
    <property type="term" value="P:peptidoglycan turnover"/>
    <property type="evidence" value="ECO:0007669"/>
    <property type="project" value="TreeGrafter"/>
</dbReference>
<dbReference type="InterPro" id="IPR017853">
    <property type="entry name" value="GH"/>
</dbReference>
<dbReference type="SUPFAM" id="SSF51445">
    <property type="entry name" value="(Trans)glycosidases"/>
    <property type="match status" value="1"/>
</dbReference>
<dbReference type="GO" id="GO:0005975">
    <property type="term" value="P:carbohydrate metabolic process"/>
    <property type="evidence" value="ECO:0007669"/>
    <property type="project" value="InterPro"/>
</dbReference>
<feature type="region of interest" description="Disordered" evidence="4">
    <location>
        <begin position="139"/>
        <end position="158"/>
    </location>
</feature>
<feature type="chain" id="PRO_5038820269" evidence="5">
    <location>
        <begin position="26"/>
        <end position="383"/>
    </location>
</feature>
<evidence type="ECO:0000313" key="8">
    <source>
        <dbReference type="Proteomes" id="UP000450000"/>
    </source>
</evidence>
<keyword evidence="5" id="KW-0732">Signal</keyword>
<comment type="caution">
    <text evidence="7">The sequence shown here is derived from an EMBL/GenBank/DDBJ whole genome shotgun (WGS) entry which is preliminary data.</text>
</comment>
<dbReference type="InterPro" id="IPR001764">
    <property type="entry name" value="Glyco_hydro_3_N"/>
</dbReference>
<dbReference type="RefSeq" id="WP_153471202.1">
    <property type="nucleotide sequence ID" value="NZ_WBOF01000006.1"/>
</dbReference>
<feature type="compositionally biased region" description="Low complexity" evidence="4">
    <location>
        <begin position="29"/>
        <end position="43"/>
    </location>
</feature>
<keyword evidence="8" id="KW-1185">Reference proteome</keyword>
<dbReference type="GO" id="GO:0004553">
    <property type="term" value="F:hydrolase activity, hydrolyzing O-glycosyl compounds"/>
    <property type="evidence" value="ECO:0007669"/>
    <property type="project" value="InterPro"/>
</dbReference>